<organism evidence="1 2">
    <name type="scientific">Sorghum bicolor</name>
    <name type="common">Sorghum</name>
    <name type="synonym">Sorghum vulgare</name>
    <dbReference type="NCBI Taxonomy" id="4558"/>
    <lineage>
        <taxon>Eukaryota</taxon>
        <taxon>Viridiplantae</taxon>
        <taxon>Streptophyta</taxon>
        <taxon>Embryophyta</taxon>
        <taxon>Tracheophyta</taxon>
        <taxon>Spermatophyta</taxon>
        <taxon>Magnoliopsida</taxon>
        <taxon>Liliopsida</taxon>
        <taxon>Poales</taxon>
        <taxon>Poaceae</taxon>
        <taxon>PACMAD clade</taxon>
        <taxon>Panicoideae</taxon>
        <taxon>Andropogonodae</taxon>
        <taxon>Andropogoneae</taxon>
        <taxon>Sorghinae</taxon>
        <taxon>Sorghum</taxon>
    </lineage>
</organism>
<dbReference type="Proteomes" id="UP000000768">
    <property type="component" value="Chromosome 2"/>
</dbReference>
<proteinExistence type="predicted"/>
<dbReference type="InParanoid" id="A0A1W0W379"/>
<evidence type="ECO:0000313" key="1">
    <source>
        <dbReference type="EMBL" id="OQU88826.1"/>
    </source>
</evidence>
<reference evidence="2" key="2">
    <citation type="journal article" date="2018" name="Plant J.">
        <title>The Sorghum bicolor reference genome: improved assembly, gene annotations, a transcriptome atlas, and signatures of genome organization.</title>
        <authorList>
            <person name="McCormick R.F."/>
            <person name="Truong S.K."/>
            <person name="Sreedasyam A."/>
            <person name="Jenkins J."/>
            <person name="Shu S."/>
            <person name="Sims D."/>
            <person name="Kennedy M."/>
            <person name="Amirebrahimi M."/>
            <person name="Weers B.D."/>
            <person name="McKinley B."/>
            <person name="Mattison A."/>
            <person name="Morishige D.T."/>
            <person name="Grimwood J."/>
            <person name="Schmutz J."/>
            <person name="Mullet J.E."/>
        </authorList>
    </citation>
    <scope>NUCLEOTIDE SEQUENCE [LARGE SCALE GENOMIC DNA]</scope>
    <source>
        <strain evidence="2">cv. BTx623</strain>
    </source>
</reference>
<dbReference type="Gramene" id="OQU88826">
    <property type="protein sequence ID" value="OQU88826"/>
    <property type="gene ID" value="SORBI_3002G101550"/>
</dbReference>
<sequence length="55" mass="6361">MDTFMNLQQVICSAFLSPLKLLKLRDGTDQSPQKYGIHIPSGNKSYEEFEIMLHF</sequence>
<name>A0A1W0W379_SORBI</name>
<dbReference type="AlphaFoldDB" id="A0A1W0W379"/>
<dbReference type="EMBL" id="CM000761">
    <property type="protein sequence ID" value="OQU88826.1"/>
    <property type="molecule type" value="Genomic_DNA"/>
</dbReference>
<reference evidence="1 2" key="1">
    <citation type="journal article" date="2009" name="Nature">
        <title>The Sorghum bicolor genome and the diversification of grasses.</title>
        <authorList>
            <person name="Paterson A.H."/>
            <person name="Bowers J.E."/>
            <person name="Bruggmann R."/>
            <person name="Dubchak I."/>
            <person name="Grimwood J."/>
            <person name="Gundlach H."/>
            <person name="Haberer G."/>
            <person name="Hellsten U."/>
            <person name="Mitros T."/>
            <person name="Poliakov A."/>
            <person name="Schmutz J."/>
            <person name="Spannagl M."/>
            <person name="Tang H."/>
            <person name="Wang X."/>
            <person name="Wicker T."/>
            <person name="Bharti A.K."/>
            <person name="Chapman J."/>
            <person name="Feltus F.A."/>
            <person name="Gowik U."/>
            <person name="Grigoriev I.V."/>
            <person name="Lyons E."/>
            <person name="Maher C.A."/>
            <person name="Martis M."/>
            <person name="Narechania A."/>
            <person name="Otillar R.P."/>
            <person name="Penning B.W."/>
            <person name="Salamov A.A."/>
            <person name="Wang Y."/>
            <person name="Zhang L."/>
            <person name="Carpita N.C."/>
            <person name="Freeling M."/>
            <person name="Gingle A.R."/>
            <person name="Hash C.T."/>
            <person name="Keller B."/>
            <person name="Klein P."/>
            <person name="Kresovich S."/>
            <person name="McCann M.C."/>
            <person name="Ming R."/>
            <person name="Peterson D.G."/>
            <person name="Mehboob-ur-Rahman"/>
            <person name="Ware D."/>
            <person name="Westhoff P."/>
            <person name="Mayer K.F."/>
            <person name="Messing J."/>
            <person name="Rokhsar D.S."/>
        </authorList>
    </citation>
    <scope>NUCLEOTIDE SEQUENCE [LARGE SCALE GENOMIC DNA]</scope>
    <source>
        <strain evidence="2">cv. BTx623</strain>
    </source>
</reference>
<gene>
    <name evidence="1" type="ORF">SORBI_3002G101550</name>
</gene>
<keyword evidence="2" id="KW-1185">Reference proteome</keyword>
<accession>A0A1W0W379</accession>
<protein>
    <submittedName>
        <fullName evidence="1">Uncharacterized protein</fullName>
    </submittedName>
</protein>
<evidence type="ECO:0000313" key="2">
    <source>
        <dbReference type="Proteomes" id="UP000000768"/>
    </source>
</evidence>